<accession>A0A1G4G6H1</accession>
<keyword evidence="2 3" id="KW-0802">TPR repeat</keyword>
<dbReference type="InterPro" id="IPR047150">
    <property type="entry name" value="SGT"/>
</dbReference>
<organism evidence="5 6">
    <name type="scientific">Petrimonas mucosa</name>
    <dbReference type="NCBI Taxonomy" id="1642646"/>
    <lineage>
        <taxon>Bacteria</taxon>
        <taxon>Pseudomonadati</taxon>
        <taxon>Bacteroidota</taxon>
        <taxon>Bacteroidia</taxon>
        <taxon>Bacteroidales</taxon>
        <taxon>Dysgonomonadaceae</taxon>
        <taxon>Petrimonas</taxon>
    </lineage>
</organism>
<evidence type="ECO:0000256" key="1">
    <source>
        <dbReference type="ARBA" id="ARBA00022737"/>
    </source>
</evidence>
<dbReference type="GO" id="GO:0060090">
    <property type="term" value="F:molecular adaptor activity"/>
    <property type="evidence" value="ECO:0007669"/>
    <property type="project" value="TreeGrafter"/>
</dbReference>
<dbReference type="RefSeq" id="WP_071136679.1">
    <property type="nucleotide sequence ID" value="NZ_DUQN01000029.1"/>
</dbReference>
<dbReference type="SUPFAM" id="SSF48452">
    <property type="entry name" value="TPR-like"/>
    <property type="match status" value="1"/>
</dbReference>
<dbReference type="GO" id="GO:0006620">
    <property type="term" value="P:post-translational protein targeting to endoplasmic reticulum membrane"/>
    <property type="evidence" value="ECO:0007669"/>
    <property type="project" value="TreeGrafter"/>
</dbReference>
<dbReference type="Proteomes" id="UP000178485">
    <property type="component" value="Chromosome i"/>
</dbReference>
<proteinExistence type="predicted"/>
<dbReference type="InterPro" id="IPR019734">
    <property type="entry name" value="TPR_rpt"/>
</dbReference>
<dbReference type="PANTHER" id="PTHR45831:SF2">
    <property type="entry name" value="LD24721P"/>
    <property type="match status" value="1"/>
</dbReference>
<name>A0A1G4G6H1_9BACT</name>
<keyword evidence="1" id="KW-0677">Repeat</keyword>
<feature type="chain" id="PRO_5009603865" evidence="4">
    <location>
        <begin position="21"/>
        <end position="363"/>
    </location>
</feature>
<protein>
    <submittedName>
        <fullName evidence="5">Uncharacterized protein</fullName>
    </submittedName>
</protein>
<dbReference type="Pfam" id="PF13181">
    <property type="entry name" value="TPR_8"/>
    <property type="match status" value="2"/>
</dbReference>
<gene>
    <name evidence="5" type="ORF">ING2E5A_1312</name>
</gene>
<evidence type="ECO:0000256" key="3">
    <source>
        <dbReference type="PROSITE-ProRule" id="PRU00339"/>
    </source>
</evidence>
<dbReference type="GO" id="GO:0072380">
    <property type="term" value="C:TRC complex"/>
    <property type="evidence" value="ECO:0007669"/>
    <property type="project" value="TreeGrafter"/>
</dbReference>
<evidence type="ECO:0000256" key="4">
    <source>
        <dbReference type="SAM" id="SignalP"/>
    </source>
</evidence>
<evidence type="ECO:0000313" key="5">
    <source>
        <dbReference type="EMBL" id="SCM57382.1"/>
    </source>
</evidence>
<reference evidence="5 6" key="1">
    <citation type="submission" date="2016-08" db="EMBL/GenBank/DDBJ databases">
        <authorList>
            <person name="Seilhamer J.J."/>
        </authorList>
    </citation>
    <scope>NUCLEOTIDE SEQUENCE [LARGE SCALE GENOMIC DNA]</scope>
    <source>
        <strain evidence="5">ING2-E5A</strain>
    </source>
</reference>
<dbReference type="KEGG" id="pmuc:ING2E5A_1312"/>
<evidence type="ECO:0000256" key="2">
    <source>
        <dbReference type="ARBA" id="ARBA00022803"/>
    </source>
</evidence>
<sequence>MKKILSILFSVSISVLSSFGQVSNIQSIINEGVALHDSAQYQKAIEKFKLALKINPNSTLALYEISLSYLELKDYENASKFSTQVINSNDKNLSVGAYAVKSEALAGMKQIDNAITLLQEGLIKNGDSYLLHFNIALNYYKKGNTDKTLEHVSRAIELDKTNSGAFLLNAYALRDKGYWVRSIYSFQLFLLLEPDSKRSKNAFEEMLQTMLVNPATEIPVERSFIQQQLMRDTVSRAPQETPPLSPVDGLNRDAIYNAIKRSMDSLKAAKKETDTYLLFTEVNRSILNALQKEKEQGALRSSSFWTFDFPFFKSILDSNHYDTYCRYISVSYFPESLQWWENNKADAKSFIHWFENGEDNSND</sequence>
<dbReference type="SMART" id="SM00028">
    <property type="entry name" value="TPR"/>
    <property type="match status" value="4"/>
</dbReference>
<dbReference type="AlphaFoldDB" id="A0A1G4G6H1"/>
<dbReference type="InterPro" id="IPR011990">
    <property type="entry name" value="TPR-like_helical_dom_sf"/>
</dbReference>
<dbReference type="PANTHER" id="PTHR45831">
    <property type="entry name" value="LD24721P"/>
    <property type="match status" value="1"/>
</dbReference>
<evidence type="ECO:0000313" key="6">
    <source>
        <dbReference type="Proteomes" id="UP000178485"/>
    </source>
</evidence>
<feature type="repeat" description="TPR" evidence="3">
    <location>
        <begin position="129"/>
        <end position="162"/>
    </location>
</feature>
<feature type="signal peptide" evidence="4">
    <location>
        <begin position="1"/>
        <end position="20"/>
    </location>
</feature>
<keyword evidence="4" id="KW-0732">Signal</keyword>
<feature type="repeat" description="TPR" evidence="3">
    <location>
        <begin position="25"/>
        <end position="58"/>
    </location>
</feature>
<dbReference type="Gene3D" id="1.25.40.10">
    <property type="entry name" value="Tetratricopeptide repeat domain"/>
    <property type="match status" value="2"/>
</dbReference>
<dbReference type="STRING" id="1642646.ING2E5A_1312"/>
<dbReference type="PROSITE" id="PS50005">
    <property type="entry name" value="TPR"/>
    <property type="match status" value="2"/>
</dbReference>
<keyword evidence="6" id="KW-1185">Reference proteome</keyword>
<dbReference type="GO" id="GO:0016020">
    <property type="term" value="C:membrane"/>
    <property type="evidence" value="ECO:0007669"/>
    <property type="project" value="TreeGrafter"/>
</dbReference>
<dbReference type="EMBL" id="LT608328">
    <property type="protein sequence ID" value="SCM57382.1"/>
    <property type="molecule type" value="Genomic_DNA"/>
</dbReference>